<dbReference type="Gene3D" id="1.20.120.1760">
    <property type="match status" value="1"/>
</dbReference>
<comment type="subcellular location">
    <subcellularLocation>
        <location evidence="1">Membrane</location>
        <topology evidence="1">Multi-pass membrane protein</topology>
    </subcellularLocation>
</comment>
<evidence type="ECO:0000256" key="5">
    <source>
        <dbReference type="ARBA" id="ARBA00022692"/>
    </source>
</evidence>
<evidence type="ECO:0000256" key="7">
    <source>
        <dbReference type="ARBA" id="ARBA00023098"/>
    </source>
</evidence>
<evidence type="ECO:0000256" key="4">
    <source>
        <dbReference type="ARBA" id="ARBA00022679"/>
    </source>
</evidence>
<name>A0ABN2BZH1_9MICO</name>
<dbReference type="PANTHER" id="PTHR14269:SF52">
    <property type="entry name" value="PHOSPHATIDYLGLYCEROPHOSPHATE SYNTHASE-RELATED"/>
    <property type="match status" value="1"/>
</dbReference>
<dbReference type="InterPro" id="IPR000462">
    <property type="entry name" value="CDP-OH_P_trans"/>
</dbReference>
<keyword evidence="9" id="KW-0594">Phospholipid biosynthesis</keyword>
<dbReference type="InterPro" id="IPR043130">
    <property type="entry name" value="CDP-OH_PTrfase_TM_dom"/>
</dbReference>
<comment type="similarity">
    <text evidence="2 12">Belongs to the CDP-alcohol phosphatidyltransferase class-I family.</text>
</comment>
<keyword evidence="10" id="KW-1208">Phospholipid metabolism</keyword>
<keyword evidence="6 13" id="KW-1133">Transmembrane helix</keyword>
<gene>
    <name evidence="14" type="primary">pgsA</name>
    <name evidence="14" type="ORF">GCM10009762_23330</name>
</gene>
<dbReference type="EC" id="2.7.8.5" evidence="11"/>
<evidence type="ECO:0000256" key="8">
    <source>
        <dbReference type="ARBA" id="ARBA00023136"/>
    </source>
</evidence>
<keyword evidence="5 13" id="KW-0812">Transmembrane</keyword>
<evidence type="ECO:0000313" key="14">
    <source>
        <dbReference type="EMBL" id="GAA1549674.1"/>
    </source>
</evidence>
<dbReference type="PANTHER" id="PTHR14269">
    <property type="entry name" value="CDP-DIACYLGLYCEROL--GLYCEROL-3-PHOSPHATE 3-PHOSPHATIDYLTRANSFERASE-RELATED"/>
    <property type="match status" value="1"/>
</dbReference>
<feature type="transmembrane region" description="Helical" evidence="13">
    <location>
        <begin position="51"/>
        <end position="70"/>
    </location>
</feature>
<sequence>MKRMSDHETETPTGARKPVSTWNLANVLTMGRIALVPFFAWFLLADGGEDTTYRIIAFVLFVVASITDRIDGQIARSRGLETEFGKLMDPIADKALMGMAFIGLSIIDVLPWWATIVVLARELAITALRFVVIRHGVMPASHGGKLKTALQALAAGLFVLPLPDWGHIGAWVVMAAAIVVTVATGIDYFFRAAKLRRESARTARARSTQSWASRTGAP</sequence>
<proteinExistence type="inferred from homology"/>
<organism evidence="14 15">
    <name type="scientific">Dermacoccus barathri</name>
    <dbReference type="NCBI Taxonomy" id="322601"/>
    <lineage>
        <taxon>Bacteria</taxon>
        <taxon>Bacillati</taxon>
        <taxon>Actinomycetota</taxon>
        <taxon>Actinomycetes</taxon>
        <taxon>Micrococcales</taxon>
        <taxon>Dermacoccaceae</taxon>
        <taxon>Dermacoccus</taxon>
    </lineage>
</organism>
<keyword evidence="3" id="KW-0444">Lipid biosynthesis</keyword>
<protein>
    <recommendedName>
        <fullName evidence="11">CDP-diacylglycerol--glycerol-3-phosphate 3-phosphatidyltransferase</fullName>
        <ecNumber evidence="11">2.7.8.5</ecNumber>
    </recommendedName>
</protein>
<evidence type="ECO:0000256" key="13">
    <source>
        <dbReference type="SAM" id="Phobius"/>
    </source>
</evidence>
<evidence type="ECO:0000256" key="6">
    <source>
        <dbReference type="ARBA" id="ARBA00022989"/>
    </source>
</evidence>
<dbReference type="NCBIfam" id="TIGR00560">
    <property type="entry name" value="pgsA"/>
    <property type="match status" value="1"/>
</dbReference>
<keyword evidence="8 13" id="KW-0472">Membrane</keyword>
<evidence type="ECO:0000256" key="2">
    <source>
        <dbReference type="ARBA" id="ARBA00010441"/>
    </source>
</evidence>
<dbReference type="EMBL" id="BAAANV010000052">
    <property type="protein sequence ID" value="GAA1549674.1"/>
    <property type="molecule type" value="Genomic_DNA"/>
</dbReference>
<comment type="caution">
    <text evidence="14">The sequence shown here is derived from an EMBL/GenBank/DDBJ whole genome shotgun (WGS) entry which is preliminary data.</text>
</comment>
<dbReference type="PIRSF" id="PIRSF000847">
    <property type="entry name" value="Phos_ph_gly_syn"/>
    <property type="match status" value="1"/>
</dbReference>
<evidence type="ECO:0000256" key="3">
    <source>
        <dbReference type="ARBA" id="ARBA00022516"/>
    </source>
</evidence>
<evidence type="ECO:0000256" key="1">
    <source>
        <dbReference type="ARBA" id="ARBA00004141"/>
    </source>
</evidence>
<evidence type="ECO:0000256" key="12">
    <source>
        <dbReference type="RuleBase" id="RU003750"/>
    </source>
</evidence>
<keyword evidence="4 12" id="KW-0808">Transferase</keyword>
<dbReference type="Pfam" id="PF01066">
    <property type="entry name" value="CDP-OH_P_transf"/>
    <property type="match status" value="1"/>
</dbReference>
<dbReference type="InterPro" id="IPR004570">
    <property type="entry name" value="Phosphatidylglycerol_P_synth"/>
</dbReference>
<feature type="transmembrane region" description="Helical" evidence="13">
    <location>
        <begin position="168"/>
        <end position="190"/>
    </location>
</feature>
<dbReference type="InterPro" id="IPR048254">
    <property type="entry name" value="CDP_ALCOHOL_P_TRANSF_CS"/>
</dbReference>
<reference evidence="14 15" key="1">
    <citation type="journal article" date="2019" name="Int. J. Syst. Evol. Microbiol.">
        <title>The Global Catalogue of Microorganisms (GCM) 10K type strain sequencing project: providing services to taxonomists for standard genome sequencing and annotation.</title>
        <authorList>
            <consortium name="The Broad Institute Genomics Platform"/>
            <consortium name="The Broad Institute Genome Sequencing Center for Infectious Disease"/>
            <person name="Wu L."/>
            <person name="Ma J."/>
        </authorList>
    </citation>
    <scope>NUCLEOTIDE SEQUENCE [LARGE SCALE GENOMIC DNA]</scope>
    <source>
        <strain evidence="14 15">JCM 14588</strain>
    </source>
</reference>
<dbReference type="InterPro" id="IPR050324">
    <property type="entry name" value="CDP-alcohol_PTase-I"/>
</dbReference>
<dbReference type="Proteomes" id="UP001501288">
    <property type="component" value="Unassembled WGS sequence"/>
</dbReference>
<keyword evidence="7" id="KW-0443">Lipid metabolism</keyword>
<evidence type="ECO:0000313" key="15">
    <source>
        <dbReference type="Proteomes" id="UP001501288"/>
    </source>
</evidence>
<feature type="transmembrane region" description="Helical" evidence="13">
    <location>
        <begin position="21"/>
        <end position="45"/>
    </location>
</feature>
<accession>A0ABN2BZH1</accession>
<evidence type="ECO:0000256" key="9">
    <source>
        <dbReference type="ARBA" id="ARBA00023209"/>
    </source>
</evidence>
<keyword evidence="15" id="KW-1185">Reference proteome</keyword>
<evidence type="ECO:0000256" key="10">
    <source>
        <dbReference type="ARBA" id="ARBA00023264"/>
    </source>
</evidence>
<dbReference type="PROSITE" id="PS00379">
    <property type="entry name" value="CDP_ALCOHOL_P_TRANSF"/>
    <property type="match status" value="1"/>
</dbReference>
<evidence type="ECO:0000256" key="11">
    <source>
        <dbReference type="NCBIfam" id="TIGR00560"/>
    </source>
</evidence>